<gene>
    <name evidence="10" type="ORF">JOF56_008950</name>
</gene>
<protein>
    <recommendedName>
        <fullName evidence="9">Pycsar effector protein domain-containing protein</fullName>
    </recommendedName>
</protein>
<feature type="transmembrane region" description="Helical" evidence="8">
    <location>
        <begin position="105"/>
        <end position="131"/>
    </location>
</feature>
<evidence type="ECO:0000256" key="4">
    <source>
        <dbReference type="ARBA" id="ARBA00022741"/>
    </source>
</evidence>
<keyword evidence="4" id="KW-0547">Nucleotide-binding</keyword>
<comment type="subcellular location">
    <subcellularLocation>
        <location evidence="1">Cell membrane</location>
    </subcellularLocation>
</comment>
<name>A0ABS4TX77_9PSEU</name>
<keyword evidence="5 8" id="KW-1133">Transmembrane helix</keyword>
<dbReference type="InterPro" id="IPR043760">
    <property type="entry name" value="PycTM_dom"/>
</dbReference>
<comment type="caution">
    <text evidence="10">The sequence shown here is derived from an EMBL/GenBank/DDBJ whole genome shotgun (WGS) entry which is preliminary data.</text>
</comment>
<keyword evidence="7 8" id="KW-0472">Membrane</keyword>
<feature type="transmembrane region" description="Helical" evidence="8">
    <location>
        <begin position="75"/>
        <end position="99"/>
    </location>
</feature>
<feature type="transmembrane region" description="Helical" evidence="8">
    <location>
        <begin position="198"/>
        <end position="217"/>
    </location>
</feature>
<dbReference type="Pfam" id="PF18967">
    <property type="entry name" value="PycTM"/>
    <property type="match status" value="1"/>
</dbReference>
<evidence type="ECO:0000256" key="3">
    <source>
        <dbReference type="ARBA" id="ARBA00022692"/>
    </source>
</evidence>
<evidence type="ECO:0000256" key="5">
    <source>
        <dbReference type="ARBA" id="ARBA00022989"/>
    </source>
</evidence>
<keyword evidence="3 8" id="KW-0812">Transmembrane</keyword>
<evidence type="ECO:0000313" key="11">
    <source>
        <dbReference type="Proteomes" id="UP001519332"/>
    </source>
</evidence>
<organism evidence="10 11">
    <name type="scientific">Kibdelosporangium banguiense</name>
    <dbReference type="NCBI Taxonomy" id="1365924"/>
    <lineage>
        <taxon>Bacteria</taxon>
        <taxon>Bacillati</taxon>
        <taxon>Actinomycetota</taxon>
        <taxon>Actinomycetes</taxon>
        <taxon>Pseudonocardiales</taxon>
        <taxon>Pseudonocardiaceae</taxon>
        <taxon>Kibdelosporangium</taxon>
    </lineage>
</organism>
<evidence type="ECO:0000256" key="7">
    <source>
        <dbReference type="ARBA" id="ARBA00023136"/>
    </source>
</evidence>
<keyword evidence="11" id="KW-1185">Reference proteome</keyword>
<evidence type="ECO:0000256" key="6">
    <source>
        <dbReference type="ARBA" id="ARBA00023118"/>
    </source>
</evidence>
<dbReference type="RefSeq" id="WP_209645535.1">
    <property type="nucleotide sequence ID" value="NZ_JAGINW010000001.1"/>
</dbReference>
<evidence type="ECO:0000313" key="10">
    <source>
        <dbReference type="EMBL" id="MBP2328565.1"/>
    </source>
</evidence>
<proteinExistence type="predicted"/>
<keyword evidence="2" id="KW-1003">Cell membrane</keyword>
<accession>A0ABS4TX77</accession>
<evidence type="ECO:0000256" key="2">
    <source>
        <dbReference type="ARBA" id="ARBA00022475"/>
    </source>
</evidence>
<dbReference type="Proteomes" id="UP001519332">
    <property type="component" value="Unassembled WGS sequence"/>
</dbReference>
<evidence type="ECO:0000256" key="1">
    <source>
        <dbReference type="ARBA" id="ARBA00004236"/>
    </source>
</evidence>
<sequence>MRKAVVPAHFGPETKELIVDTGSPADQITNGAAACAPTVDTPPETDVELNAAAAKLAETDAASFRSEGPRTDTKVTALLSLLAALIGTTGVLGTLATVYSRQAGAVAAAVLLSAAAIVLSIGFVLIVLVILPKLHHRKRYGGGPLGALVEVSELKTLDEARTYYRKVATDPLGHHAAAALLHAGLVVGRYRRIRRAGLVLIAGIILALAGGLAFSWGQ</sequence>
<dbReference type="EMBL" id="JAGINW010000001">
    <property type="protein sequence ID" value="MBP2328565.1"/>
    <property type="molecule type" value="Genomic_DNA"/>
</dbReference>
<feature type="domain" description="Pycsar effector protein" evidence="9">
    <location>
        <begin position="62"/>
        <end position="210"/>
    </location>
</feature>
<reference evidence="10 11" key="1">
    <citation type="submission" date="2021-03" db="EMBL/GenBank/DDBJ databases">
        <title>Sequencing the genomes of 1000 actinobacteria strains.</title>
        <authorList>
            <person name="Klenk H.-P."/>
        </authorList>
    </citation>
    <scope>NUCLEOTIDE SEQUENCE [LARGE SCALE GENOMIC DNA]</scope>
    <source>
        <strain evidence="10 11">DSM 46670</strain>
    </source>
</reference>
<evidence type="ECO:0000256" key="8">
    <source>
        <dbReference type="SAM" id="Phobius"/>
    </source>
</evidence>
<evidence type="ECO:0000259" key="9">
    <source>
        <dbReference type="Pfam" id="PF18967"/>
    </source>
</evidence>
<keyword evidence="6" id="KW-0051">Antiviral defense</keyword>